<name>S8F0W3_FOMSC</name>
<dbReference type="HOGENOM" id="CLU_780836_0_0_1"/>
<reference evidence="1 2" key="1">
    <citation type="journal article" date="2012" name="Science">
        <title>The Paleozoic origin of enzymatic lignin decomposition reconstructed from 31 fungal genomes.</title>
        <authorList>
            <person name="Floudas D."/>
            <person name="Binder M."/>
            <person name="Riley R."/>
            <person name="Barry K."/>
            <person name="Blanchette R.A."/>
            <person name="Henrissat B."/>
            <person name="Martinez A.T."/>
            <person name="Otillar R."/>
            <person name="Spatafora J.W."/>
            <person name="Yadav J.S."/>
            <person name="Aerts A."/>
            <person name="Benoit I."/>
            <person name="Boyd A."/>
            <person name="Carlson A."/>
            <person name="Copeland A."/>
            <person name="Coutinho P.M."/>
            <person name="de Vries R.P."/>
            <person name="Ferreira P."/>
            <person name="Findley K."/>
            <person name="Foster B."/>
            <person name="Gaskell J."/>
            <person name="Glotzer D."/>
            <person name="Gorecki P."/>
            <person name="Heitman J."/>
            <person name="Hesse C."/>
            <person name="Hori C."/>
            <person name="Igarashi K."/>
            <person name="Jurgens J.A."/>
            <person name="Kallen N."/>
            <person name="Kersten P."/>
            <person name="Kohler A."/>
            <person name="Kuees U."/>
            <person name="Kumar T.K.A."/>
            <person name="Kuo A."/>
            <person name="LaButti K."/>
            <person name="Larrondo L.F."/>
            <person name="Lindquist E."/>
            <person name="Ling A."/>
            <person name="Lombard V."/>
            <person name="Lucas S."/>
            <person name="Lundell T."/>
            <person name="Martin R."/>
            <person name="McLaughlin D.J."/>
            <person name="Morgenstern I."/>
            <person name="Morin E."/>
            <person name="Murat C."/>
            <person name="Nagy L.G."/>
            <person name="Nolan M."/>
            <person name="Ohm R.A."/>
            <person name="Patyshakuliyeva A."/>
            <person name="Rokas A."/>
            <person name="Ruiz-Duenas F.J."/>
            <person name="Sabat G."/>
            <person name="Salamov A."/>
            <person name="Samejima M."/>
            <person name="Schmutz J."/>
            <person name="Slot J.C."/>
            <person name="St John F."/>
            <person name="Stenlid J."/>
            <person name="Sun H."/>
            <person name="Sun S."/>
            <person name="Syed K."/>
            <person name="Tsang A."/>
            <person name="Wiebenga A."/>
            <person name="Young D."/>
            <person name="Pisabarro A."/>
            <person name="Eastwood D.C."/>
            <person name="Martin F."/>
            <person name="Cullen D."/>
            <person name="Grigoriev I.V."/>
            <person name="Hibbett D.S."/>
        </authorList>
    </citation>
    <scope>NUCLEOTIDE SEQUENCE</scope>
    <source>
        <strain evidence="2">FP-58527</strain>
    </source>
</reference>
<dbReference type="EMBL" id="KE504207">
    <property type="protein sequence ID" value="EPS95465.1"/>
    <property type="molecule type" value="Genomic_DNA"/>
</dbReference>
<evidence type="ECO:0000313" key="2">
    <source>
        <dbReference type="Proteomes" id="UP000015241"/>
    </source>
</evidence>
<accession>S8F0W3</accession>
<keyword evidence="2" id="KW-1185">Reference proteome</keyword>
<dbReference type="OrthoDB" id="2810303at2759"/>
<proteinExistence type="predicted"/>
<dbReference type="InParanoid" id="S8F0W3"/>
<protein>
    <submittedName>
        <fullName evidence="1">Uncharacterized protein</fullName>
    </submittedName>
</protein>
<dbReference type="Proteomes" id="UP000015241">
    <property type="component" value="Unassembled WGS sequence"/>
</dbReference>
<organism evidence="1 2">
    <name type="scientific">Fomitopsis schrenkii</name>
    <name type="common">Brown rot fungus</name>
    <dbReference type="NCBI Taxonomy" id="2126942"/>
    <lineage>
        <taxon>Eukaryota</taxon>
        <taxon>Fungi</taxon>
        <taxon>Dikarya</taxon>
        <taxon>Basidiomycota</taxon>
        <taxon>Agaricomycotina</taxon>
        <taxon>Agaricomycetes</taxon>
        <taxon>Polyporales</taxon>
        <taxon>Fomitopsis</taxon>
    </lineage>
</organism>
<dbReference type="AlphaFoldDB" id="S8F0W3"/>
<evidence type="ECO:0000313" key="1">
    <source>
        <dbReference type="EMBL" id="EPS95465.1"/>
    </source>
</evidence>
<gene>
    <name evidence="1" type="ORF">FOMPIDRAFT_85341</name>
</gene>
<sequence length="355" mass="38767">MSTFIPCTQQGSCKPRGTTAEDLLNSIRDGSWRLGPSTLQYVAAPVPSRARASYADILDNDWGLWRGGVRLVSTKQKAVQHDCLDEDSPYATWPPPSSLIQGANAFNNHNTMPVSGLGLELYPIGVGNEWSPDVEECGAEWGVESMQCDCYNCATVKWLQDEAEKAEVARPLDELLELQRQRRAQEKMEKILPLIQSLPFSEPRIFDGVEPSLFDDIAGTKENLRGRAGAVQYDTTDLPTTSYSCPLSLSASYTTGTDARPPSIEYFSAAGTPLDNDSHGRTNLGIYDVALQLPYVDSISIPLPASYSMGSSPSILTTGFAIFEATPKTSTGKVSWGNRVGRRIKAYGRQIMGQV</sequence>